<sequence>MLTRPSSASVARDAYPRLPMFTRYPVSPPHHRFAGTYASGLVLSVFF</sequence>
<name>A0AB39C080_9CAUD</name>
<organism evidence="1">
    <name type="scientific">Salmonella phage PMBT18</name>
    <dbReference type="NCBI Taxonomy" id="3229742"/>
    <lineage>
        <taxon>Viruses</taxon>
        <taxon>Duplodnaviria</taxon>
        <taxon>Heunggongvirae</taxon>
        <taxon>Uroviricota</taxon>
        <taxon>Caudoviricetes</taxon>
    </lineage>
</organism>
<reference evidence="1" key="1">
    <citation type="submission" date="2024-06" db="EMBL/GenBank/DDBJ databases">
        <title>This phage originates from the Bacteriophage catalogue of the Bacteriophage Competence Centre, Department of Microbiology und Biotechnology, Max Rubner-Institut, Kiel, Germany.</title>
        <authorList>
            <person name="Sprotte S."/>
            <person name="Brinks E."/>
            <person name="Hille F."/>
        </authorList>
    </citation>
    <scope>NUCLEOTIDE SEQUENCE</scope>
</reference>
<evidence type="ECO:0000313" key="1">
    <source>
        <dbReference type="EMBL" id="XDJ00150.1"/>
    </source>
</evidence>
<dbReference type="EMBL" id="PP926505">
    <property type="protein sequence ID" value="XDJ00150.1"/>
    <property type="molecule type" value="Genomic_DNA"/>
</dbReference>
<proteinExistence type="predicted"/>
<accession>A0AB39C080</accession>
<protein>
    <submittedName>
        <fullName evidence="1">Uncharacterized protein</fullName>
    </submittedName>
</protein>